<feature type="compositionally biased region" description="Low complexity" evidence="1">
    <location>
        <begin position="1"/>
        <end position="17"/>
    </location>
</feature>
<feature type="compositionally biased region" description="Low complexity" evidence="1">
    <location>
        <begin position="516"/>
        <end position="532"/>
    </location>
</feature>
<feature type="compositionally biased region" description="Low complexity" evidence="1">
    <location>
        <begin position="296"/>
        <end position="327"/>
    </location>
</feature>
<dbReference type="EMBL" id="CM008964">
    <property type="protein sequence ID" value="PNW85393.1"/>
    <property type="molecule type" value="Genomic_DNA"/>
</dbReference>
<proteinExistence type="predicted"/>
<protein>
    <recommendedName>
        <fullName evidence="4">Rhodanese domain-containing protein</fullName>
    </recommendedName>
</protein>
<sequence>MQPTAGTAGTPGATAGAHIDPPALSSPDGNAVVEGPPPATAPPDAVDADAPHSILQRAFPPEGDASARPCLIDLRDASAFMGSRLRDSFNVPLEALVPRMFILPDRATPLGLIVGGPPEQQKVLGAAAGGGTKQEVEVGAFLSSRGWRVAFCAEATPLLWRAAEESGLLEVGGDPVQLQRRWPFQPSKLLLQQAPLLEELLVRSWAQQQLAPQRRTAAAGQEGQVQEPPHDEVAGGGAAGQQQQAEKPGQSCRTAPGLPRAPKLTLRMLDVGCGSGRDLAWLSTRRSTVTVTVPAAEPLAEEPSSANAAAAAAEGSGSGSGASAVEPSGREVEVEVAWECVGLDSWHGALQRAAEVLDLGAVPTGPGGVTLHLVQIGGSAGAAAAAGGASTVDAATGAAPGPTSGASGCPLRPLPLPGTGPGGGSDGGGGGDGGGGAKGPPAKKAKKGTGGKGAELLLRYLAGRSGTDRICNGGGDGAAAATGATAVSALARPAVPVVPATAQPSLPPAPIPPGLGPDIAPGAEPAAVPAAAAPPDMSAAAAAAPSSSPPPPDLGGAFDLILCVRFLERSFLSHLPRLLRPGGVLLYSTFVDGPGLRAFGRPSGREHVLQRDELAGSMFGPGQGFQVLRDDIDLTADGREVSMFAARKLDAAAEAVDAENGEEAKEPPAAAVAGAEPAAVEAAEPKAQAAAVGPSAT</sequence>
<feature type="region of interest" description="Disordered" evidence="1">
    <location>
        <begin position="213"/>
        <end position="259"/>
    </location>
</feature>
<dbReference type="InParanoid" id="A0A2K3DXY1"/>
<feature type="region of interest" description="Disordered" evidence="1">
    <location>
        <begin position="657"/>
        <end position="697"/>
    </location>
</feature>
<feature type="compositionally biased region" description="Gly residues" evidence="1">
    <location>
        <begin position="419"/>
        <end position="438"/>
    </location>
</feature>
<evidence type="ECO:0000256" key="1">
    <source>
        <dbReference type="SAM" id="MobiDB-lite"/>
    </source>
</evidence>
<feature type="region of interest" description="Disordered" evidence="1">
    <location>
        <begin position="506"/>
        <end position="532"/>
    </location>
</feature>
<dbReference type="AlphaFoldDB" id="A0A2K3DXY1"/>
<feature type="compositionally biased region" description="Low complexity" evidence="1">
    <location>
        <begin position="392"/>
        <end position="408"/>
    </location>
</feature>
<accession>A0A2K3DXY1</accession>
<evidence type="ECO:0000313" key="3">
    <source>
        <dbReference type="Proteomes" id="UP000006906"/>
    </source>
</evidence>
<dbReference type="OrthoDB" id="74240at2759"/>
<organism evidence="2 3">
    <name type="scientific">Chlamydomonas reinhardtii</name>
    <name type="common">Chlamydomonas smithii</name>
    <dbReference type="NCBI Taxonomy" id="3055"/>
    <lineage>
        <taxon>Eukaryota</taxon>
        <taxon>Viridiplantae</taxon>
        <taxon>Chlorophyta</taxon>
        <taxon>core chlorophytes</taxon>
        <taxon>Chlorophyceae</taxon>
        <taxon>CS clade</taxon>
        <taxon>Chlamydomonadales</taxon>
        <taxon>Chlamydomonadaceae</taxon>
        <taxon>Chlamydomonas</taxon>
    </lineage>
</organism>
<dbReference type="PaxDb" id="3055-EDP04475"/>
<name>A0A2K3DXY1_CHLRE</name>
<feature type="compositionally biased region" description="Pro residues" evidence="1">
    <location>
        <begin position="506"/>
        <end position="515"/>
    </location>
</feature>
<feature type="region of interest" description="Disordered" evidence="1">
    <location>
        <begin position="296"/>
        <end position="328"/>
    </location>
</feature>
<dbReference type="ExpressionAtlas" id="A0A2K3DXY1">
    <property type="expression patterns" value="baseline"/>
</dbReference>
<keyword evidence="3" id="KW-1185">Reference proteome</keyword>
<evidence type="ECO:0008006" key="4">
    <source>
        <dbReference type="Google" id="ProtNLM"/>
    </source>
</evidence>
<dbReference type="KEGG" id="cre:CHLRE_03g184300v5"/>
<dbReference type="Gene3D" id="3.40.50.150">
    <property type="entry name" value="Vaccinia Virus protein VP39"/>
    <property type="match status" value="1"/>
</dbReference>
<feature type="region of interest" description="Disordered" evidence="1">
    <location>
        <begin position="1"/>
        <end position="48"/>
    </location>
</feature>
<feature type="region of interest" description="Disordered" evidence="1">
    <location>
        <begin position="392"/>
        <end position="450"/>
    </location>
</feature>
<dbReference type="RefSeq" id="XP_001691985.2">
    <property type="nucleotide sequence ID" value="XM_001691933.3"/>
</dbReference>
<reference evidence="2 3" key="1">
    <citation type="journal article" date="2007" name="Science">
        <title>The Chlamydomonas genome reveals the evolution of key animal and plant functions.</title>
        <authorList>
            <person name="Merchant S.S."/>
            <person name="Prochnik S.E."/>
            <person name="Vallon O."/>
            <person name="Harris E.H."/>
            <person name="Karpowicz S.J."/>
            <person name="Witman G.B."/>
            <person name="Terry A."/>
            <person name="Salamov A."/>
            <person name="Fritz-Laylin L.K."/>
            <person name="Marechal-Drouard L."/>
            <person name="Marshall W.F."/>
            <person name="Qu L.H."/>
            <person name="Nelson D.R."/>
            <person name="Sanderfoot A.A."/>
            <person name="Spalding M.H."/>
            <person name="Kapitonov V.V."/>
            <person name="Ren Q."/>
            <person name="Ferris P."/>
            <person name="Lindquist E."/>
            <person name="Shapiro H."/>
            <person name="Lucas S.M."/>
            <person name="Grimwood J."/>
            <person name="Schmutz J."/>
            <person name="Cardol P."/>
            <person name="Cerutti H."/>
            <person name="Chanfreau G."/>
            <person name="Chen C.L."/>
            <person name="Cognat V."/>
            <person name="Croft M.T."/>
            <person name="Dent R."/>
            <person name="Dutcher S."/>
            <person name="Fernandez E."/>
            <person name="Fukuzawa H."/>
            <person name="Gonzalez-Ballester D."/>
            <person name="Gonzalez-Halphen D."/>
            <person name="Hallmann A."/>
            <person name="Hanikenne M."/>
            <person name="Hippler M."/>
            <person name="Inwood W."/>
            <person name="Jabbari K."/>
            <person name="Kalanon M."/>
            <person name="Kuras R."/>
            <person name="Lefebvre P.A."/>
            <person name="Lemaire S.D."/>
            <person name="Lobanov A.V."/>
            <person name="Lohr M."/>
            <person name="Manuell A."/>
            <person name="Meier I."/>
            <person name="Mets L."/>
            <person name="Mittag M."/>
            <person name="Mittelmeier T."/>
            <person name="Moroney J.V."/>
            <person name="Moseley J."/>
            <person name="Napoli C."/>
            <person name="Nedelcu A.M."/>
            <person name="Niyogi K."/>
            <person name="Novoselov S.V."/>
            <person name="Paulsen I.T."/>
            <person name="Pazour G."/>
            <person name="Purton S."/>
            <person name="Ral J.P."/>
            <person name="Riano-Pachon D.M."/>
            <person name="Riekhof W."/>
            <person name="Rymarquis L."/>
            <person name="Schroda M."/>
            <person name="Stern D."/>
            <person name="Umen J."/>
            <person name="Willows R."/>
            <person name="Wilson N."/>
            <person name="Zimmer S.L."/>
            <person name="Allmer J."/>
            <person name="Balk J."/>
            <person name="Bisova K."/>
            <person name="Chen C.J."/>
            <person name="Elias M."/>
            <person name="Gendler K."/>
            <person name="Hauser C."/>
            <person name="Lamb M.R."/>
            <person name="Ledford H."/>
            <person name="Long J.C."/>
            <person name="Minagawa J."/>
            <person name="Page M.D."/>
            <person name="Pan J."/>
            <person name="Pootakham W."/>
            <person name="Roje S."/>
            <person name="Rose A."/>
            <person name="Stahlberg E."/>
            <person name="Terauchi A.M."/>
            <person name="Yang P."/>
            <person name="Ball S."/>
            <person name="Bowler C."/>
            <person name="Dieckmann C.L."/>
            <person name="Gladyshev V.N."/>
            <person name="Green P."/>
            <person name="Jorgensen R."/>
            <person name="Mayfield S."/>
            <person name="Mueller-Roeber B."/>
            <person name="Rajamani S."/>
            <person name="Sayre R.T."/>
            <person name="Brokstein P."/>
            <person name="Dubchak I."/>
            <person name="Goodstein D."/>
            <person name="Hornick L."/>
            <person name="Huang Y.W."/>
            <person name="Jhaveri J."/>
            <person name="Luo Y."/>
            <person name="Martinez D."/>
            <person name="Ngau W.C."/>
            <person name="Otillar B."/>
            <person name="Poliakov A."/>
            <person name="Porter A."/>
            <person name="Szajkowski L."/>
            <person name="Werner G."/>
            <person name="Zhou K."/>
            <person name="Grigoriev I.V."/>
            <person name="Rokhsar D.S."/>
            <person name="Grossman A.R."/>
        </authorList>
    </citation>
    <scope>NUCLEOTIDE SEQUENCE [LARGE SCALE GENOMIC DNA]</scope>
    <source>
        <strain evidence="3">CC-503</strain>
    </source>
</reference>
<gene>
    <name evidence="2" type="ORF">CHLRE_03g184300v5</name>
</gene>
<dbReference type="Gramene" id="PNW85393">
    <property type="protein sequence ID" value="PNW85393"/>
    <property type="gene ID" value="CHLRE_03g184300v5"/>
</dbReference>
<dbReference type="SUPFAM" id="SSF53335">
    <property type="entry name" value="S-adenosyl-L-methionine-dependent methyltransferases"/>
    <property type="match status" value="1"/>
</dbReference>
<dbReference type="InterPro" id="IPR029063">
    <property type="entry name" value="SAM-dependent_MTases_sf"/>
</dbReference>
<dbReference type="Proteomes" id="UP000006906">
    <property type="component" value="Chromosome 3"/>
</dbReference>
<feature type="compositionally biased region" description="Low complexity" evidence="1">
    <location>
        <begin position="667"/>
        <end position="697"/>
    </location>
</feature>
<evidence type="ECO:0000313" key="2">
    <source>
        <dbReference type="EMBL" id="PNW85393.1"/>
    </source>
</evidence>
<dbReference type="GeneID" id="5717416"/>